<name>A0A0U1LQJ6_TALIS</name>
<keyword evidence="2" id="KW-1185">Reference proteome</keyword>
<gene>
    <name evidence="1" type="ORF">PISL3812_01800</name>
</gene>
<proteinExistence type="predicted"/>
<dbReference type="Proteomes" id="UP000054383">
    <property type="component" value="Unassembled WGS sequence"/>
</dbReference>
<dbReference type="OrthoDB" id="4224497at2759"/>
<evidence type="ECO:0000313" key="2">
    <source>
        <dbReference type="Proteomes" id="UP000054383"/>
    </source>
</evidence>
<sequence>MKISEIDETGTAEPCYALGILGPSENETTTVNKGYRKDAPLTAQQGSHELWIKMIADDQPFKCPHLHVRAIKSEPRGRHHIPYFNMNESTRIAVVFQSKSGPEKEQKIETAPVTGDKIPLGSHDLQLGDLHILLIGYIPLDFVVYHPDGKIAECLTDFIPVNLNFWLRVVDEKDNPHC</sequence>
<protein>
    <submittedName>
        <fullName evidence="1">Uncharacterized protein</fullName>
    </submittedName>
</protein>
<accession>A0A0U1LQJ6</accession>
<reference evidence="1 2" key="1">
    <citation type="submission" date="2015-04" db="EMBL/GenBank/DDBJ databases">
        <authorList>
            <person name="Syromyatnikov M.Y."/>
            <person name="Popov V.N."/>
        </authorList>
    </citation>
    <scope>NUCLEOTIDE SEQUENCE [LARGE SCALE GENOMIC DNA]</scope>
    <source>
        <strain evidence="1">WF-38-12</strain>
    </source>
</reference>
<dbReference type="EMBL" id="CVMT01000001">
    <property type="protein sequence ID" value="CRG84523.1"/>
    <property type="molecule type" value="Genomic_DNA"/>
</dbReference>
<dbReference type="AlphaFoldDB" id="A0A0U1LQJ6"/>
<organism evidence="1 2">
    <name type="scientific">Talaromyces islandicus</name>
    <name type="common">Penicillium islandicum</name>
    <dbReference type="NCBI Taxonomy" id="28573"/>
    <lineage>
        <taxon>Eukaryota</taxon>
        <taxon>Fungi</taxon>
        <taxon>Dikarya</taxon>
        <taxon>Ascomycota</taxon>
        <taxon>Pezizomycotina</taxon>
        <taxon>Eurotiomycetes</taxon>
        <taxon>Eurotiomycetidae</taxon>
        <taxon>Eurotiales</taxon>
        <taxon>Trichocomaceae</taxon>
        <taxon>Talaromyces</taxon>
        <taxon>Talaromyces sect. Islandici</taxon>
    </lineage>
</organism>
<evidence type="ECO:0000313" key="1">
    <source>
        <dbReference type="EMBL" id="CRG84523.1"/>
    </source>
</evidence>